<keyword evidence="2" id="KW-1185">Reference proteome</keyword>
<dbReference type="Proteomes" id="UP000230750">
    <property type="component" value="Unassembled WGS sequence"/>
</dbReference>
<organism evidence="1 2">
    <name type="scientific">Stichopus japonicus</name>
    <name type="common">Sea cucumber</name>
    <dbReference type="NCBI Taxonomy" id="307972"/>
    <lineage>
        <taxon>Eukaryota</taxon>
        <taxon>Metazoa</taxon>
        <taxon>Echinodermata</taxon>
        <taxon>Eleutherozoa</taxon>
        <taxon>Echinozoa</taxon>
        <taxon>Holothuroidea</taxon>
        <taxon>Aspidochirotacea</taxon>
        <taxon>Aspidochirotida</taxon>
        <taxon>Stichopodidae</taxon>
        <taxon>Apostichopus</taxon>
    </lineage>
</organism>
<gene>
    <name evidence="1" type="ORF">BSL78_00481</name>
</gene>
<dbReference type="EMBL" id="MRZV01000009">
    <property type="protein sequence ID" value="PIK62585.1"/>
    <property type="molecule type" value="Genomic_DNA"/>
</dbReference>
<proteinExistence type="predicted"/>
<name>A0A2G8LQS8_STIJA</name>
<sequence>MRTNVVDVVVHTVEIFCYHPLSSWNHLTFITGEEPFSEEGLCQVYAILSHSFRRLEEEINNCVEACHQLDTELEVSVFGRLEQFLEFCAQRIQRNMLSVTVLSCLSVIFDPNASFNKAEVWSSNATYPKFQEHENITVFTTLDYHSERLFSDSVTRVHIIFFILTTKRYDEYSLVLET</sequence>
<reference evidence="1 2" key="1">
    <citation type="journal article" date="2017" name="PLoS Biol.">
        <title>The sea cucumber genome provides insights into morphological evolution and visceral regeneration.</title>
        <authorList>
            <person name="Zhang X."/>
            <person name="Sun L."/>
            <person name="Yuan J."/>
            <person name="Sun Y."/>
            <person name="Gao Y."/>
            <person name="Zhang L."/>
            <person name="Li S."/>
            <person name="Dai H."/>
            <person name="Hamel J.F."/>
            <person name="Liu C."/>
            <person name="Yu Y."/>
            <person name="Liu S."/>
            <person name="Lin W."/>
            <person name="Guo K."/>
            <person name="Jin S."/>
            <person name="Xu P."/>
            <person name="Storey K.B."/>
            <person name="Huan P."/>
            <person name="Zhang T."/>
            <person name="Zhou Y."/>
            <person name="Zhang J."/>
            <person name="Lin C."/>
            <person name="Li X."/>
            <person name="Xing L."/>
            <person name="Huo D."/>
            <person name="Sun M."/>
            <person name="Wang L."/>
            <person name="Mercier A."/>
            <person name="Li F."/>
            <person name="Yang H."/>
            <person name="Xiang J."/>
        </authorList>
    </citation>
    <scope>NUCLEOTIDE SEQUENCE [LARGE SCALE GENOMIC DNA]</scope>
    <source>
        <strain evidence="1">Shaxun</strain>
        <tissue evidence="1">Muscle</tissue>
    </source>
</reference>
<dbReference type="AlphaFoldDB" id="A0A2G8LQS8"/>
<comment type="caution">
    <text evidence="1">The sequence shown here is derived from an EMBL/GenBank/DDBJ whole genome shotgun (WGS) entry which is preliminary data.</text>
</comment>
<evidence type="ECO:0000313" key="2">
    <source>
        <dbReference type="Proteomes" id="UP000230750"/>
    </source>
</evidence>
<protein>
    <submittedName>
        <fullName evidence="1">Uncharacterized protein</fullName>
    </submittedName>
</protein>
<evidence type="ECO:0000313" key="1">
    <source>
        <dbReference type="EMBL" id="PIK62585.1"/>
    </source>
</evidence>
<accession>A0A2G8LQS8</accession>